<dbReference type="PANTHER" id="PTHR43157">
    <property type="entry name" value="PHOSPHATIDYLINOSITOL-GLYCAN BIOSYNTHESIS CLASS F PROTEIN-RELATED"/>
    <property type="match status" value="1"/>
</dbReference>
<evidence type="ECO:0000256" key="1">
    <source>
        <dbReference type="ARBA" id="ARBA00023002"/>
    </source>
</evidence>
<dbReference type="InterPro" id="IPR036291">
    <property type="entry name" value="NAD(P)-bd_dom_sf"/>
</dbReference>
<dbReference type="AlphaFoldDB" id="A0A7R9WBE6"/>
<dbReference type="SUPFAM" id="SSF51735">
    <property type="entry name" value="NAD(P)-binding Rossmann-fold domains"/>
    <property type="match status" value="1"/>
</dbReference>
<accession>A0A7R9WBE6</accession>
<dbReference type="Gene3D" id="3.40.50.720">
    <property type="entry name" value="NAD(P)-binding Rossmann-like Domain"/>
    <property type="match status" value="1"/>
</dbReference>
<dbReference type="PANTHER" id="PTHR43157:SF31">
    <property type="entry name" value="PHOSPHATIDYLINOSITOL-GLYCAN BIOSYNTHESIS CLASS F PROTEIN"/>
    <property type="match status" value="1"/>
</dbReference>
<keyword evidence="1" id="KW-0560">Oxidoreductase</keyword>
<dbReference type="CDD" id="cd05327">
    <property type="entry name" value="retinol-DH_like_SDR_c_like"/>
    <property type="match status" value="1"/>
</dbReference>
<dbReference type="Pfam" id="PF00106">
    <property type="entry name" value="adh_short"/>
    <property type="match status" value="1"/>
</dbReference>
<dbReference type="InterPro" id="IPR002347">
    <property type="entry name" value="SDR_fam"/>
</dbReference>
<gene>
    <name evidence="4" type="ORF">TDUB1175_LOCUS17127</name>
</gene>
<keyword evidence="3" id="KW-0732">Signal</keyword>
<feature type="chain" id="PRO_5030632506" evidence="3">
    <location>
        <begin position="24"/>
        <end position="407"/>
    </location>
</feature>
<protein>
    <submittedName>
        <fullName evidence="4">Uncharacterized protein</fullName>
    </submittedName>
</protein>
<evidence type="ECO:0000256" key="3">
    <source>
        <dbReference type="SAM" id="SignalP"/>
    </source>
</evidence>
<dbReference type="PRINTS" id="PR00081">
    <property type="entry name" value="GDHRDH"/>
</dbReference>
<dbReference type="EMBL" id="HBED01034163">
    <property type="protein sequence ID" value="CAD8318332.1"/>
    <property type="molecule type" value="Transcribed_RNA"/>
</dbReference>
<evidence type="ECO:0000313" key="4">
    <source>
        <dbReference type="EMBL" id="CAD8318332.1"/>
    </source>
</evidence>
<comment type="similarity">
    <text evidence="2">Belongs to the short-chain dehydrogenases/reductases (SDR) family.</text>
</comment>
<reference evidence="4" key="1">
    <citation type="submission" date="2021-01" db="EMBL/GenBank/DDBJ databases">
        <authorList>
            <person name="Corre E."/>
            <person name="Pelletier E."/>
            <person name="Niang G."/>
            <person name="Scheremetjew M."/>
            <person name="Finn R."/>
            <person name="Kale V."/>
            <person name="Holt S."/>
            <person name="Cochrane G."/>
            <person name="Meng A."/>
            <person name="Brown T."/>
            <person name="Cohen L."/>
        </authorList>
    </citation>
    <scope>NUCLEOTIDE SEQUENCE</scope>
    <source>
        <strain evidence="4">CCMP147</strain>
    </source>
</reference>
<organism evidence="4">
    <name type="scientific">Pseudictyota dubia</name>
    <dbReference type="NCBI Taxonomy" id="2749911"/>
    <lineage>
        <taxon>Eukaryota</taxon>
        <taxon>Sar</taxon>
        <taxon>Stramenopiles</taxon>
        <taxon>Ochrophyta</taxon>
        <taxon>Bacillariophyta</taxon>
        <taxon>Mediophyceae</taxon>
        <taxon>Biddulphiophycidae</taxon>
        <taxon>Eupodiscales</taxon>
        <taxon>Odontellaceae</taxon>
        <taxon>Pseudictyota</taxon>
    </lineage>
</organism>
<feature type="signal peptide" evidence="3">
    <location>
        <begin position="1"/>
        <end position="23"/>
    </location>
</feature>
<proteinExistence type="inferred from homology"/>
<name>A0A7R9WBE6_9STRA</name>
<dbReference type="GO" id="GO:0016491">
    <property type="term" value="F:oxidoreductase activity"/>
    <property type="evidence" value="ECO:0007669"/>
    <property type="project" value="UniProtKB-KW"/>
</dbReference>
<dbReference type="PRINTS" id="PR00080">
    <property type="entry name" value="SDRFAMILY"/>
</dbReference>
<sequence>MATMHQFIRVAVTLSFLAWVAVAWTTPKASLSASSSPTEGDGEVAPGKNNRRLLFRKAAQIGTAALSSGSLLILAPEKSIAAGATSLADLKVYKPAAHSLDGKTIVITGGNTGLGLESAKRLSAAGATVLLTSRSTEKGEAAVKSIRDYLASEGVSNADVSSLPLDLCDFDSVRAFPSLLSKKLDGKAIDVLMNNAGVMAVPDRRLTKDGYEKTFQTNHLGHFLLTAELLPQLAKGARVVNVSSEAWQIAGKGLELDNLNGEKNFGPWTSYGQSKLSNILFTKELQRRADAAGRPLTAVSLHPGAVQTDLSRFVVGEEKWESIKEKGFSSFTDKVLFEGLAKFIKTVEEGASTQVFLSAGEGGIDAGGQYYVDCKPVNLKGKAADDMDKAKELWNLSEQYTGTQFNL</sequence>
<evidence type="ECO:0000256" key="2">
    <source>
        <dbReference type="RuleBase" id="RU000363"/>
    </source>
</evidence>